<dbReference type="Proteomes" id="UP000678499">
    <property type="component" value="Unassembled WGS sequence"/>
</dbReference>
<organism evidence="2">
    <name type="scientific">Notodromas monacha</name>
    <dbReference type="NCBI Taxonomy" id="399045"/>
    <lineage>
        <taxon>Eukaryota</taxon>
        <taxon>Metazoa</taxon>
        <taxon>Ecdysozoa</taxon>
        <taxon>Arthropoda</taxon>
        <taxon>Crustacea</taxon>
        <taxon>Oligostraca</taxon>
        <taxon>Ostracoda</taxon>
        <taxon>Podocopa</taxon>
        <taxon>Podocopida</taxon>
        <taxon>Cypridocopina</taxon>
        <taxon>Cypridoidea</taxon>
        <taxon>Cyprididae</taxon>
        <taxon>Notodromas</taxon>
    </lineage>
</organism>
<proteinExistence type="predicted"/>
<keyword evidence="3" id="KW-1185">Reference proteome</keyword>
<accession>A0A7R9BTU4</accession>
<reference evidence="2" key="1">
    <citation type="submission" date="2020-11" db="EMBL/GenBank/DDBJ databases">
        <authorList>
            <person name="Tran Van P."/>
        </authorList>
    </citation>
    <scope>NUCLEOTIDE SEQUENCE</scope>
</reference>
<gene>
    <name evidence="2" type="ORF">NMOB1V02_LOCUS7753</name>
</gene>
<name>A0A7R9BTU4_9CRUS</name>
<evidence type="ECO:0000313" key="2">
    <source>
        <dbReference type="EMBL" id="CAD7280090.1"/>
    </source>
</evidence>
<feature type="chain" id="PRO_5036210279" evidence="1">
    <location>
        <begin position="19"/>
        <end position="128"/>
    </location>
</feature>
<protein>
    <submittedName>
        <fullName evidence="2">Uncharacterized protein</fullName>
    </submittedName>
</protein>
<dbReference type="AlphaFoldDB" id="A0A7R9BTU4"/>
<sequence>MFLKTVSVCAVFFAAASAAPEEFKKAENLRNEDGSANVEAIMNEIKRGQLAERDRGLAHLKRANREADADKKADFMSKFNDATFAYKFLTHMSSRANDSTVCSNNEVAKHYRCTFSDCFAKSLGVPDF</sequence>
<evidence type="ECO:0000256" key="1">
    <source>
        <dbReference type="SAM" id="SignalP"/>
    </source>
</evidence>
<dbReference type="EMBL" id="CAJPEX010001933">
    <property type="protein sequence ID" value="CAG0920242.1"/>
    <property type="molecule type" value="Genomic_DNA"/>
</dbReference>
<feature type="signal peptide" evidence="1">
    <location>
        <begin position="1"/>
        <end position="18"/>
    </location>
</feature>
<evidence type="ECO:0000313" key="3">
    <source>
        <dbReference type="Proteomes" id="UP000678499"/>
    </source>
</evidence>
<keyword evidence="1" id="KW-0732">Signal</keyword>
<dbReference type="EMBL" id="OA883970">
    <property type="protein sequence ID" value="CAD7280090.1"/>
    <property type="molecule type" value="Genomic_DNA"/>
</dbReference>